<gene>
    <name evidence="2" type="ORF">PCL_09082</name>
</gene>
<proteinExistence type="predicted"/>
<dbReference type="Proteomes" id="UP000245956">
    <property type="component" value="Unassembled WGS sequence"/>
</dbReference>
<name>A0A2U3EH13_PURLI</name>
<accession>A0A2U3EH13</accession>
<feature type="region of interest" description="Disordered" evidence="1">
    <location>
        <begin position="211"/>
        <end position="230"/>
    </location>
</feature>
<dbReference type="EMBL" id="LCWV01000004">
    <property type="protein sequence ID" value="PWI73806.1"/>
    <property type="molecule type" value="Genomic_DNA"/>
</dbReference>
<organism evidence="2 3">
    <name type="scientific">Purpureocillium lilacinum</name>
    <name type="common">Paecilomyces lilacinus</name>
    <dbReference type="NCBI Taxonomy" id="33203"/>
    <lineage>
        <taxon>Eukaryota</taxon>
        <taxon>Fungi</taxon>
        <taxon>Dikarya</taxon>
        <taxon>Ascomycota</taxon>
        <taxon>Pezizomycotina</taxon>
        <taxon>Sordariomycetes</taxon>
        <taxon>Hypocreomycetidae</taxon>
        <taxon>Hypocreales</taxon>
        <taxon>Ophiocordycipitaceae</taxon>
        <taxon>Purpureocillium</taxon>
    </lineage>
</organism>
<feature type="compositionally biased region" description="Polar residues" evidence="1">
    <location>
        <begin position="217"/>
        <end position="230"/>
    </location>
</feature>
<evidence type="ECO:0000313" key="3">
    <source>
        <dbReference type="Proteomes" id="UP000245956"/>
    </source>
</evidence>
<reference evidence="2 3" key="1">
    <citation type="journal article" date="2016" name="Front. Microbiol.">
        <title>Genome and transcriptome sequences reveal the specific parasitism of the nematophagous Purpureocillium lilacinum 36-1.</title>
        <authorList>
            <person name="Xie J."/>
            <person name="Li S."/>
            <person name="Mo C."/>
            <person name="Xiao X."/>
            <person name="Peng D."/>
            <person name="Wang G."/>
            <person name="Xiao Y."/>
        </authorList>
    </citation>
    <scope>NUCLEOTIDE SEQUENCE [LARGE SCALE GENOMIC DNA]</scope>
    <source>
        <strain evidence="2 3">36-1</strain>
    </source>
</reference>
<evidence type="ECO:0000313" key="2">
    <source>
        <dbReference type="EMBL" id="PWI73806.1"/>
    </source>
</evidence>
<feature type="compositionally biased region" description="Basic and acidic residues" evidence="1">
    <location>
        <begin position="103"/>
        <end position="115"/>
    </location>
</feature>
<sequence>MEPLDLYPPGGASVGLVSRIGSSGDAPACPPLQRIQPSSGRLGAFQADSCIPHWCGGHLTGGATGHGSRTPSRYQLGTVSLASTCLLRPTYLRCSCTHITRAPPDHSLADADRRPRGPRSQLEPYGSRAAWVARRPRASVWTPGGQRNGHAFPPMQTAGKLMATRQRHNTQSLPGEAGNPPRNDLCLGSSATTASARLLVQAQPTLATSARFPIPRQQGTMSASRDTPLS</sequence>
<dbReference type="AlphaFoldDB" id="A0A2U3EH13"/>
<feature type="region of interest" description="Disordered" evidence="1">
    <location>
        <begin position="103"/>
        <end position="127"/>
    </location>
</feature>
<evidence type="ECO:0000256" key="1">
    <source>
        <dbReference type="SAM" id="MobiDB-lite"/>
    </source>
</evidence>
<protein>
    <submittedName>
        <fullName evidence="2">Uncharacterized protein</fullName>
    </submittedName>
</protein>
<comment type="caution">
    <text evidence="2">The sequence shown here is derived from an EMBL/GenBank/DDBJ whole genome shotgun (WGS) entry which is preliminary data.</text>
</comment>